<dbReference type="EMBL" id="RJPX01000002">
    <property type="protein sequence ID" value="RSK07347.1"/>
    <property type="molecule type" value="Genomic_DNA"/>
</dbReference>
<dbReference type="AlphaFoldDB" id="A0A428I538"/>
<dbReference type="RefSeq" id="WP_125420258.1">
    <property type="nucleotide sequence ID" value="NZ_RJPX01000002.1"/>
</dbReference>
<dbReference type="InterPro" id="IPR041881">
    <property type="entry name" value="PqqD_sf"/>
</dbReference>
<organism evidence="1 2">
    <name type="scientific">Streptococcus mitis</name>
    <dbReference type="NCBI Taxonomy" id="28037"/>
    <lineage>
        <taxon>Bacteria</taxon>
        <taxon>Bacillati</taxon>
        <taxon>Bacillota</taxon>
        <taxon>Bacilli</taxon>
        <taxon>Lactobacillales</taxon>
        <taxon>Streptococcaceae</taxon>
        <taxon>Streptococcus</taxon>
        <taxon>Streptococcus mitis group</taxon>
    </lineage>
</organism>
<reference evidence="1 2" key="1">
    <citation type="submission" date="2018-11" db="EMBL/GenBank/DDBJ databases">
        <title>Species Designations Belie Phenotypic and Genotypic Heterogeneity in Oral Streptococci.</title>
        <authorList>
            <person name="Velsko I."/>
        </authorList>
    </citation>
    <scope>NUCLEOTIDE SEQUENCE [LARGE SCALE GENOMIC DNA]</scope>
    <source>
        <strain evidence="1 2">BCC17</strain>
    </source>
</reference>
<evidence type="ECO:0000313" key="1">
    <source>
        <dbReference type="EMBL" id="RSK07347.1"/>
    </source>
</evidence>
<dbReference type="Proteomes" id="UP000277819">
    <property type="component" value="Unassembled WGS sequence"/>
</dbReference>
<evidence type="ECO:0008006" key="3">
    <source>
        <dbReference type="Google" id="ProtNLM"/>
    </source>
</evidence>
<gene>
    <name evidence="1" type="ORF">D8787_01105</name>
</gene>
<dbReference type="Pfam" id="PF05402">
    <property type="entry name" value="PqqD"/>
    <property type="match status" value="1"/>
</dbReference>
<proteinExistence type="predicted"/>
<comment type="caution">
    <text evidence="1">The sequence shown here is derived from an EMBL/GenBank/DDBJ whole genome shotgun (WGS) entry which is preliminary data.</text>
</comment>
<protein>
    <recommendedName>
        <fullName evidence="3">PqqD family protein</fullName>
    </recommendedName>
</protein>
<dbReference type="InterPro" id="IPR008792">
    <property type="entry name" value="PQQD"/>
</dbReference>
<sequence length="107" mass="12697">MKEHFIIKGKRDFIVDKVADEYIGYDRLDLEYYAFDEIGAEILYCISKNLSLEKIVELLQQDYEVSNEDCKQSIVSFLEETPILHIIYANLVKSDLYLHLKPFREEK</sequence>
<accession>A0A428I538</accession>
<evidence type="ECO:0000313" key="2">
    <source>
        <dbReference type="Proteomes" id="UP000277819"/>
    </source>
</evidence>
<dbReference type="Gene3D" id="1.10.10.1150">
    <property type="entry name" value="Coenzyme PQQ synthesis protein D (PqqD)"/>
    <property type="match status" value="1"/>
</dbReference>
<name>A0A428I538_STRMT</name>